<dbReference type="GO" id="GO:0030288">
    <property type="term" value="C:outer membrane-bounded periplasmic space"/>
    <property type="evidence" value="ECO:0007669"/>
    <property type="project" value="TreeGrafter"/>
</dbReference>
<dbReference type="InterPro" id="IPR002491">
    <property type="entry name" value="ABC_transptr_periplasmic_BD"/>
</dbReference>
<comment type="similarity">
    <text evidence="2">Belongs to the bacterial solute-binding protein 8 family.</text>
</comment>
<dbReference type="GO" id="GO:1901678">
    <property type="term" value="P:iron coordination entity transport"/>
    <property type="evidence" value="ECO:0007669"/>
    <property type="project" value="UniProtKB-ARBA"/>
</dbReference>
<sequence>MHIATTITRLSIMLLAVAFILGACGSTNANTESASSTAQEEGADNATGGNAPDGAQKSEGEAASDAPSETEDMPATRLYEHVSGETEIPTEPKRIVSDWYYGDMVALGVKPIGLTSYVLNNHPFIEPDGTEDIGSTPNLEKVLEMEPDLIVLYGHNDSYEEFSKIAPTIGVELYPDPINSVQVFGDILGKQEEAEQWIADFEAKVEQAQQKIAGHVAPDETFTIFTVWRDELRVYGDINMGGYILYKALQLQPQERVLRDIIEGDAVNAGSPISREALPSFAGDHIILTVFDGEDTEQTLKDSAIWKSLEAVQNDRVYEIDFDLLYNEDPVAMEQQIDILTDAITGAR</sequence>
<name>A0A927BYU9_9BACL</name>
<keyword evidence="4 6" id="KW-0732">Signal</keyword>
<evidence type="ECO:0000256" key="3">
    <source>
        <dbReference type="ARBA" id="ARBA00022448"/>
    </source>
</evidence>
<comment type="caution">
    <text evidence="8">The sequence shown here is derived from an EMBL/GenBank/DDBJ whole genome shotgun (WGS) entry which is preliminary data.</text>
</comment>
<dbReference type="PROSITE" id="PS50983">
    <property type="entry name" value="FE_B12_PBP"/>
    <property type="match status" value="1"/>
</dbReference>
<dbReference type="Gene3D" id="3.40.50.1980">
    <property type="entry name" value="Nitrogenase molybdenum iron protein domain"/>
    <property type="match status" value="2"/>
</dbReference>
<feature type="region of interest" description="Disordered" evidence="5">
    <location>
        <begin position="29"/>
        <end position="74"/>
    </location>
</feature>
<evidence type="ECO:0000256" key="4">
    <source>
        <dbReference type="ARBA" id="ARBA00022729"/>
    </source>
</evidence>
<dbReference type="InterPro" id="IPR051313">
    <property type="entry name" value="Bact_iron-sidero_bind"/>
</dbReference>
<feature type="chain" id="PRO_5039412392" evidence="6">
    <location>
        <begin position="30"/>
        <end position="348"/>
    </location>
</feature>
<evidence type="ECO:0000256" key="2">
    <source>
        <dbReference type="ARBA" id="ARBA00008814"/>
    </source>
</evidence>
<keyword evidence="9" id="KW-1185">Reference proteome</keyword>
<feature type="signal peptide" evidence="6">
    <location>
        <begin position="1"/>
        <end position="29"/>
    </location>
</feature>
<evidence type="ECO:0000256" key="1">
    <source>
        <dbReference type="ARBA" id="ARBA00004196"/>
    </source>
</evidence>
<evidence type="ECO:0000313" key="9">
    <source>
        <dbReference type="Proteomes" id="UP000621560"/>
    </source>
</evidence>
<dbReference type="RefSeq" id="WP_190920923.1">
    <property type="nucleotide sequence ID" value="NZ_JACXIZ010000045.1"/>
</dbReference>
<protein>
    <submittedName>
        <fullName evidence="8">ABC transporter substrate-binding protein</fullName>
    </submittedName>
</protein>
<feature type="domain" description="Fe/B12 periplasmic-binding" evidence="7">
    <location>
        <begin position="92"/>
        <end position="348"/>
    </location>
</feature>
<gene>
    <name evidence="8" type="ORF">IDH44_21730</name>
</gene>
<feature type="compositionally biased region" description="Low complexity" evidence="5">
    <location>
        <begin position="29"/>
        <end position="40"/>
    </location>
</feature>
<proteinExistence type="inferred from homology"/>
<evidence type="ECO:0000313" key="8">
    <source>
        <dbReference type="EMBL" id="MBD2847823.1"/>
    </source>
</evidence>
<dbReference type="AlphaFoldDB" id="A0A927BYU9"/>
<evidence type="ECO:0000256" key="5">
    <source>
        <dbReference type="SAM" id="MobiDB-lite"/>
    </source>
</evidence>
<comment type="subcellular location">
    <subcellularLocation>
        <location evidence="1">Cell envelope</location>
    </subcellularLocation>
</comment>
<organism evidence="8 9">
    <name type="scientific">Paenibacillus sabuli</name>
    <dbReference type="NCBI Taxonomy" id="2772509"/>
    <lineage>
        <taxon>Bacteria</taxon>
        <taxon>Bacillati</taxon>
        <taxon>Bacillota</taxon>
        <taxon>Bacilli</taxon>
        <taxon>Bacillales</taxon>
        <taxon>Paenibacillaceae</taxon>
        <taxon>Paenibacillus</taxon>
    </lineage>
</organism>
<evidence type="ECO:0000256" key="6">
    <source>
        <dbReference type="SAM" id="SignalP"/>
    </source>
</evidence>
<keyword evidence="3" id="KW-0813">Transport</keyword>
<dbReference type="Proteomes" id="UP000621560">
    <property type="component" value="Unassembled WGS sequence"/>
</dbReference>
<reference evidence="8" key="1">
    <citation type="submission" date="2020-09" db="EMBL/GenBank/DDBJ databases">
        <title>A novel bacterium of genus Paenibacillus, isolated from South China Sea.</title>
        <authorList>
            <person name="Huang H."/>
            <person name="Mo K."/>
            <person name="Hu Y."/>
        </authorList>
    </citation>
    <scope>NUCLEOTIDE SEQUENCE</scope>
    <source>
        <strain evidence="8">IB182496</strain>
    </source>
</reference>
<dbReference type="EMBL" id="JACXIZ010000045">
    <property type="protein sequence ID" value="MBD2847823.1"/>
    <property type="molecule type" value="Genomic_DNA"/>
</dbReference>
<accession>A0A927BYU9</accession>
<dbReference type="Pfam" id="PF01497">
    <property type="entry name" value="Peripla_BP_2"/>
    <property type="match status" value="1"/>
</dbReference>
<dbReference type="PANTHER" id="PTHR30532:SF26">
    <property type="entry name" value="IRON(3+)-HYDROXAMATE-BINDING PROTEIN FHUD"/>
    <property type="match status" value="1"/>
</dbReference>
<evidence type="ECO:0000259" key="7">
    <source>
        <dbReference type="PROSITE" id="PS50983"/>
    </source>
</evidence>
<dbReference type="SUPFAM" id="SSF53807">
    <property type="entry name" value="Helical backbone' metal receptor"/>
    <property type="match status" value="1"/>
</dbReference>
<dbReference type="PANTHER" id="PTHR30532">
    <property type="entry name" value="IRON III DICITRATE-BINDING PERIPLASMIC PROTEIN"/>
    <property type="match status" value="1"/>
</dbReference>